<name>M2ZR27_9PROT</name>
<feature type="binding site" evidence="4">
    <location>
        <position position="139"/>
    </location>
    <ligand>
        <name>D-ribulose 5-phosphate</name>
        <dbReference type="ChEBI" id="CHEBI:58121"/>
    </ligand>
</feature>
<keyword evidence="6" id="KW-1185">Reference proteome</keyword>
<protein>
    <submittedName>
        <fullName evidence="5">Ribose 5-phosphate isomerase B</fullName>
    </submittedName>
</protein>
<dbReference type="OrthoDB" id="1778624at2"/>
<feature type="binding site" evidence="4">
    <location>
        <begin position="69"/>
        <end position="73"/>
    </location>
    <ligand>
        <name>D-ribulose 5-phosphate</name>
        <dbReference type="ChEBI" id="CHEBI:58121"/>
    </ligand>
</feature>
<dbReference type="PATRIC" id="fig|1244869.3.peg.2303"/>
<dbReference type="STRING" id="1244869.H261_11425"/>
<dbReference type="NCBIfam" id="TIGR01120">
    <property type="entry name" value="rpiB"/>
    <property type="match status" value="1"/>
</dbReference>
<evidence type="ECO:0000256" key="4">
    <source>
        <dbReference type="PIRSR" id="PIRSR005384-2"/>
    </source>
</evidence>
<dbReference type="GO" id="GO:0005975">
    <property type="term" value="P:carbohydrate metabolic process"/>
    <property type="evidence" value="ECO:0007669"/>
    <property type="project" value="InterPro"/>
</dbReference>
<dbReference type="AlphaFoldDB" id="M2ZR27"/>
<accession>M2ZR27</accession>
<feature type="binding site" evidence="4">
    <location>
        <position position="112"/>
    </location>
    <ligand>
        <name>D-ribulose 5-phosphate</name>
        <dbReference type="ChEBI" id="CHEBI:58121"/>
    </ligand>
</feature>
<evidence type="ECO:0000313" key="5">
    <source>
        <dbReference type="EMBL" id="EME69777.1"/>
    </source>
</evidence>
<dbReference type="NCBIfam" id="TIGR00689">
    <property type="entry name" value="rpiB_lacA_lacB"/>
    <property type="match status" value="1"/>
</dbReference>
<comment type="similarity">
    <text evidence="1">Belongs to the LacAB/RpiB family.</text>
</comment>
<organism evidence="5 6">
    <name type="scientific">Paramagnetospirillum caucaseum</name>
    <dbReference type="NCBI Taxonomy" id="1244869"/>
    <lineage>
        <taxon>Bacteria</taxon>
        <taxon>Pseudomonadati</taxon>
        <taxon>Pseudomonadota</taxon>
        <taxon>Alphaproteobacteria</taxon>
        <taxon>Rhodospirillales</taxon>
        <taxon>Magnetospirillaceae</taxon>
        <taxon>Paramagnetospirillum</taxon>
    </lineage>
</organism>
<feature type="binding site" evidence="4">
    <location>
        <position position="102"/>
    </location>
    <ligand>
        <name>D-ribulose 5-phosphate</name>
        <dbReference type="ChEBI" id="CHEBI:58121"/>
    </ligand>
</feature>
<dbReference type="NCBIfam" id="NF004051">
    <property type="entry name" value="PRK05571.1"/>
    <property type="match status" value="1"/>
</dbReference>
<sequence length="149" mass="15775">MSAKTIAIACDHGGIEMKELLVKDLAALGWSVLDLGTDGPDSVDYPDFAVKLAEALKGGKAERGVLLCGTGIGISIAANRFEHVRAALVHDAFGARMCRQHNDANVLVMGGRTTGPEVARDCLKIFIETEFEGGRHARRVSKLSGDGQA</sequence>
<feature type="binding site" evidence="4">
    <location>
        <begin position="11"/>
        <end position="12"/>
    </location>
    <ligand>
        <name>D-ribulose 5-phosphate</name>
        <dbReference type="ChEBI" id="CHEBI:58121"/>
    </ligand>
</feature>
<evidence type="ECO:0000256" key="3">
    <source>
        <dbReference type="PIRSR" id="PIRSR005384-1"/>
    </source>
</evidence>
<keyword evidence="2 5" id="KW-0413">Isomerase</keyword>
<dbReference type="RefSeq" id="WP_008617577.1">
    <property type="nucleotide sequence ID" value="NZ_AONQ01000027.1"/>
</dbReference>
<dbReference type="eggNOG" id="COG0698">
    <property type="taxonomic scope" value="Bacteria"/>
</dbReference>
<dbReference type="InterPro" id="IPR003500">
    <property type="entry name" value="RpiB_LacA_LacB"/>
</dbReference>
<evidence type="ECO:0000256" key="2">
    <source>
        <dbReference type="ARBA" id="ARBA00023235"/>
    </source>
</evidence>
<dbReference type="EMBL" id="AONQ01000027">
    <property type="protein sequence ID" value="EME69777.1"/>
    <property type="molecule type" value="Genomic_DNA"/>
</dbReference>
<dbReference type="GO" id="GO:0016861">
    <property type="term" value="F:intramolecular oxidoreductase activity, interconverting aldoses and ketoses"/>
    <property type="evidence" value="ECO:0007669"/>
    <property type="project" value="UniProtKB-ARBA"/>
</dbReference>
<evidence type="ECO:0000313" key="6">
    <source>
        <dbReference type="Proteomes" id="UP000011744"/>
    </source>
</evidence>
<dbReference type="Gene3D" id="3.40.1400.10">
    <property type="entry name" value="Sugar-phosphate isomerase, RpiB/LacA/LacB"/>
    <property type="match status" value="1"/>
</dbReference>
<dbReference type="PIRSF" id="PIRSF005384">
    <property type="entry name" value="RpiB_LacA_B"/>
    <property type="match status" value="1"/>
</dbReference>
<feature type="active site" description="Proton acceptor" evidence="3">
    <location>
        <position position="68"/>
    </location>
</feature>
<feature type="binding site" evidence="4">
    <location>
        <position position="135"/>
    </location>
    <ligand>
        <name>D-ribulose 5-phosphate</name>
        <dbReference type="ChEBI" id="CHEBI:58121"/>
    </ligand>
</feature>
<dbReference type="SUPFAM" id="SSF89623">
    <property type="entry name" value="Ribose/Galactose isomerase RpiB/AlsB"/>
    <property type="match status" value="1"/>
</dbReference>
<evidence type="ECO:0000256" key="1">
    <source>
        <dbReference type="ARBA" id="ARBA00008754"/>
    </source>
</evidence>
<reference evidence="5 6" key="1">
    <citation type="journal article" date="2014" name="Genome Announc.">
        <title>Draft Genome Sequence of Magnetospirillum sp. Strain SO-1, a Freshwater Magnetotactic Bacterium Isolated from the Ol'khovka River, Russia.</title>
        <authorList>
            <person name="Grouzdev D.S."/>
            <person name="Dziuba M.V."/>
            <person name="Sukhacheva M.S."/>
            <person name="Mardanov A.V."/>
            <person name="Beletskiy A.V."/>
            <person name="Kuznetsov B.B."/>
            <person name="Skryabin K.G."/>
        </authorList>
    </citation>
    <scope>NUCLEOTIDE SEQUENCE [LARGE SCALE GENOMIC DNA]</scope>
    <source>
        <strain evidence="5 6">SO-1</strain>
    </source>
</reference>
<gene>
    <name evidence="5" type="ORF">H261_11425</name>
</gene>
<feature type="active site" description="Proton donor" evidence="3">
    <location>
        <position position="101"/>
    </location>
</feature>
<dbReference type="Pfam" id="PF02502">
    <property type="entry name" value="LacAB_rpiB"/>
    <property type="match status" value="1"/>
</dbReference>
<dbReference type="Proteomes" id="UP000011744">
    <property type="component" value="Unassembled WGS sequence"/>
</dbReference>
<proteinExistence type="inferred from homology"/>
<comment type="caution">
    <text evidence="5">The sequence shown here is derived from an EMBL/GenBank/DDBJ whole genome shotgun (WGS) entry which is preliminary data.</text>
</comment>
<dbReference type="InterPro" id="IPR036569">
    <property type="entry name" value="RpiB_LacA_LacB_sf"/>
</dbReference>
<dbReference type="PANTHER" id="PTHR30345">
    <property type="entry name" value="RIBOSE-5-PHOSPHATE ISOMERASE B"/>
    <property type="match status" value="1"/>
</dbReference>
<dbReference type="InterPro" id="IPR004785">
    <property type="entry name" value="RpiB"/>
</dbReference>
<dbReference type="PANTHER" id="PTHR30345:SF0">
    <property type="entry name" value="DNA DAMAGE-REPAIR_TOLERATION PROTEIN DRT102"/>
    <property type="match status" value="1"/>
</dbReference>